<organism evidence="3">
    <name type="scientific">Cacopsylla melanoneura</name>
    <dbReference type="NCBI Taxonomy" id="428564"/>
    <lineage>
        <taxon>Eukaryota</taxon>
        <taxon>Metazoa</taxon>
        <taxon>Ecdysozoa</taxon>
        <taxon>Arthropoda</taxon>
        <taxon>Hexapoda</taxon>
        <taxon>Insecta</taxon>
        <taxon>Pterygota</taxon>
        <taxon>Neoptera</taxon>
        <taxon>Paraneoptera</taxon>
        <taxon>Hemiptera</taxon>
        <taxon>Sternorrhyncha</taxon>
        <taxon>Psylloidea</taxon>
        <taxon>Psyllidae</taxon>
        <taxon>Psyllinae</taxon>
        <taxon>Cacopsylla</taxon>
    </lineage>
</organism>
<keyword evidence="2" id="KW-0812">Transmembrane</keyword>
<feature type="transmembrane region" description="Helical" evidence="2">
    <location>
        <begin position="123"/>
        <end position="142"/>
    </location>
</feature>
<name>A0A8D9BGA8_9HEMI</name>
<dbReference type="AlphaFoldDB" id="A0A8D9BGA8"/>
<feature type="transmembrane region" description="Helical" evidence="2">
    <location>
        <begin position="53"/>
        <end position="71"/>
    </location>
</feature>
<feature type="region of interest" description="Disordered" evidence="1">
    <location>
        <begin position="185"/>
        <end position="209"/>
    </location>
</feature>
<proteinExistence type="predicted"/>
<accession>A0A8D9BGA8</accession>
<dbReference type="EMBL" id="HBUF01631649">
    <property type="protein sequence ID" value="CAG6783301.1"/>
    <property type="molecule type" value="Transcribed_RNA"/>
</dbReference>
<feature type="transmembrane region" description="Helical" evidence="2">
    <location>
        <begin position="12"/>
        <end position="33"/>
    </location>
</feature>
<keyword evidence="2" id="KW-1133">Transmembrane helix</keyword>
<feature type="compositionally biased region" description="Polar residues" evidence="1">
    <location>
        <begin position="187"/>
        <end position="209"/>
    </location>
</feature>
<keyword evidence="2" id="KW-0472">Membrane</keyword>
<evidence type="ECO:0000313" key="3">
    <source>
        <dbReference type="EMBL" id="CAG6783301.1"/>
    </source>
</evidence>
<evidence type="ECO:0000256" key="2">
    <source>
        <dbReference type="SAM" id="Phobius"/>
    </source>
</evidence>
<protein>
    <submittedName>
        <fullName evidence="3">Uncharacterized protein</fullName>
    </submittedName>
</protein>
<sequence>MELCSKWSIQILAILLASCPCIHVFVNILNRILGYYMNFSMLWQDACDSPGSDVLSCSLFVFLTLLWLIVCRPKLIRKYGIPLIHAELLLQLLHAIIYCRLFSLRLCDVIPSIGDAGIGCVNIFRVLFALGLIYLTLALVYITMKIIRNILKPESGDDCDTPPDGSGSILDELELLSLLPCCGTPSPGLSRTSPSCSTHRSNTSNRGRR</sequence>
<reference evidence="3" key="1">
    <citation type="submission" date="2021-05" db="EMBL/GenBank/DDBJ databases">
        <authorList>
            <person name="Alioto T."/>
            <person name="Alioto T."/>
            <person name="Gomez Garrido J."/>
        </authorList>
    </citation>
    <scope>NUCLEOTIDE SEQUENCE</scope>
</reference>
<evidence type="ECO:0000256" key="1">
    <source>
        <dbReference type="SAM" id="MobiDB-lite"/>
    </source>
</evidence>
<feature type="transmembrane region" description="Helical" evidence="2">
    <location>
        <begin position="83"/>
        <end position="103"/>
    </location>
</feature>
<dbReference type="PROSITE" id="PS51257">
    <property type="entry name" value="PROKAR_LIPOPROTEIN"/>
    <property type="match status" value="1"/>
</dbReference>